<organism evidence="1 2">
    <name type="scientific">Tribolium castaneum</name>
    <name type="common">Red flour beetle</name>
    <dbReference type="NCBI Taxonomy" id="7070"/>
    <lineage>
        <taxon>Eukaryota</taxon>
        <taxon>Metazoa</taxon>
        <taxon>Ecdysozoa</taxon>
        <taxon>Arthropoda</taxon>
        <taxon>Hexapoda</taxon>
        <taxon>Insecta</taxon>
        <taxon>Pterygota</taxon>
        <taxon>Neoptera</taxon>
        <taxon>Endopterygota</taxon>
        <taxon>Coleoptera</taxon>
        <taxon>Polyphaga</taxon>
        <taxon>Cucujiformia</taxon>
        <taxon>Tenebrionidae</taxon>
        <taxon>Tenebrionidae incertae sedis</taxon>
        <taxon>Tribolium</taxon>
    </lineage>
</organism>
<sequence length="44" mass="4899">MQFGDFSVRFIAITHSISAPAVDVTTIRDLVPLLMLLFSPDSEF</sequence>
<dbReference type="AlphaFoldDB" id="A0A139WHV2"/>
<keyword evidence="2" id="KW-1185">Reference proteome</keyword>
<evidence type="ECO:0000313" key="1">
    <source>
        <dbReference type="EMBL" id="KYB27553.1"/>
    </source>
</evidence>
<evidence type="ECO:0000313" key="2">
    <source>
        <dbReference type="Proteomes" id="UP000007266"/>
    </source>
</evidence>
<dbReference type="InParanoid" id="A0A139WHV2"/>
<gene>
    <name evidence="1" type="primary">AUGUSTUS-3.0.2_33034</name>
    <name evidence="1" type="ORF">TcasGA2_TC033034</name>
</gene>
<dbReference type="EMBL" id="KQ971342">
    <property type="protein sequence ID" value="KYB27553.1"/>
    <property type="molecule type" value="Genomic_DNA"/>
</dbReference>
<reference evidence="1 2" key="1">
    <citation type="journal article" date="2008" name="Nature">
        <title>The genome of the model beetle and pest Tribolium castaneum.</title>
        <authorList>
            <consortium name="Tribolium Genome Sequencing Consortium"/>
            <person name="Richards S."/>
            <person name="Gibbs R.A."/>
            <person name="Weinstock G.M."/>
            <person name="Brown S.J."/>
            <person name="Denell R."/>
            <person name="Beeman R.W."/>
            <person name="Gibbs R."/>
            <person name="Beeman R.W."/>
            <person name="Brown S.J."/>
            <person name="Bucher G."/>
            <person name="Friedrich M."/>
            <person name="Grimmelikhuijzen C.J."/>
            <person name="Klingler M."/>
            <person name="Lorenzen M."/>
            <person name="Richards S."/>
            <person name="Roth S."/>
            <person name="Schroder R."/>
            <person name="Tautz D."/>
            <person name="Zdobnov E.M."/>
            <person name="Muzny D."/>
            <person name="Gibbs R.A."/>
            <person name="Weinstock G.M."/>
            <person name="Attaway T."/>
            <person name="Bell S."/>
            <person name="Buhay C.J."/>
            <person name="Chandrabose M.N."/>
            <person name="Chavez D."/>
            <person name="Clerk-Blankenburg K.P."/>
            <person name="Cree A."/>
            <person name="Dao M."/>
            <person name="Davis C."/>
            <person name="Chacko J."/>
            <person name="Dinh H."/>
            <person name="Dugan-Rocha S."/>
            <person name="Fowler G."/>
            <person name="Garner T.T."/>
            <person name="Garnes J."/>
            <person name="Gnirke A."/>
            <person name="Hawes A."/>
            <person name="Hernandez J."/>
            <person name="Hines S."/>
            <person name="Holder M."/>
            <person name="Hume J."/>
            <person name="Jhangiani S.N."/>
            <person name="Joshi V."/>
            <person name="Khan Z.M."/>
            <person name="Jackson L."/>
            <person name="Kovar C."/>
            <person name="Kowis A."/>
            <person name="Lee S."/>
            <person name="Lewis L.R."/>
            <person name="Margolis J."/>
            <person name="Morgan M."/>
            <person name="Nazareth L.V."/>
            <person name="Nguyen N."/>
            <person name="Okwuonu G."/>
            <person name="Parker D."/>
            <person name="Richards S."/>
            <person name="Ruiz S.J."/>
            <person name="Santibanez J."/>
            <person name="Savard J."/>
            <person name="Scherer S.E."/>
            <person name="Schneider B."/>
            <person name="Sodergren E."/>
            <person name="Tautz D."/>
            <person name="Vattahil S."/>
            <person name="Villasana D."/>
            <person name="White C.S."/>
            <person name="Wright R."/>
            <person name="Park Y."/>
            <person name="Beeman R.W."/>
            <person name="Lord J."/>
            <person name="Oppert B."/>
            <person name="Lorenzen M."/>
            <person name="Brown S."/>
            <person name="Wang L."/>
            <person name="Savard J."/>
            <person name="Tautz D."/>
            <person name="Richards S."/>
            <person name="Weinstock G."/>
            <person name="Gibbs R.A."/>
            <person name="Liu Y."/>
            <person name="Worley K."/>
            <person name="Weinstock G."/>
            <person name="Elsik C.G."/>
            <person name="Reese J.T."/>
            <person name="Elhaik E."/>
            <person name="Landan G."/>
            <person name="Graur D."/>
            <person name="Arensburger P."/>
            <person name="Atkinson P."/>
            <person name="Beeman R.W."/>
            <person name="Beidler J."/>
            <person name="Brown S.J."/>
            <person name="Demuth J.P."/>
            <person name="Drury D.W."/>
            <person name="Du Y.Z."/>
            <person name="Fujiwara H."/>
            <person name="Lorenzen M."/>
            <person name="Maselli V."/>
            <person name="Osanai M."/>
            <person name="Park Y."/>
            <person name="Robertson H.M."/>
            <person name="Tu Z."/>
            <person name="Wang J.J."/>
            <person name="Wang S."/>
            <person name="Richards S."/>
            <person name="Song H."/>
            <person name="Zhang L."/>
            <person name="Sodergren E."/>
            <person name="Werner D."/>
            <person name="Stanke M."/>
            <person name="Morgenstern B."/>
            <person name="Solovyev V."/>
            <person name="Kosarev P."/>
            <person name="Brown G."/>
            <person name="Chen H.C."/>
            <person name="Ermolaeva O."/>
            <person name="Hlavina W."/>
            <person name="Kapustin Y."/>
            <person name="Kiryutin B."/>
            <person name="Kitts P."/>
            <person name="Maglott D."/>
            <person name="Pruitt K."/>
            <person name="Sapojnikov V."/>
            <person name="Souvorov A."/>
            <person name="Mackey A.J."/>
            <person name="Waterhouse R.M."/>
            <person name="Wyder S."/>
            <person name="Zdobnov E.M."/>
            <person name="Zdobnov E.M."/>
            <person name="Wyder S."/>
            <person name="Kriventseva E.V."/>
            <person name="Kadowaki T."/>
            <person name="Bork P."/>
            <person name="Aranda M."/>
            <person name="Bao R."/>
            <person name="Beermann A."/>
            <person name="Berns N."/>
            <person name="Bolognesi R."/>
            <person name="Bonneton F."/>
            <person name="Bopp D."/>
            <person name="Brown S.J."/>
            <person name="Bucher G."/>
            <person name="Butts T."/>
            <person name="Chaumot A."/>
            <person name="Denell R.E."/>
            <person name="Ferrier D.E."/>
            <person name="Friedrich M."/>
            <person name="Gordon C.M."/>
            <person name="Jindra M."/>
            <person name="Klingler M."/>
            <person name="Lan Q."/>
            <person name="Lattorff H.M."/>
            <person name="Laudet V."/>
            <person name="von Levetsow C."/>
            <person name="Liu Z."/>
            <person name="Lutz R."/>
            <person name="Lynch J.A."/>
            <person name="da Fonseca R.N."/>
            <person name="Posnien N."/>
            <person name="Reuter R."/>
            <person name="Roth S."/>
            <person name="Savard J."/>
            <person name="Schinko J.B."/>
            <person name="Schmitt C."/>
            <person name="Schoppmeier M."/>
            <person name="Schroder R."/>
            <person name="Shippy T.D."/>
            <person name="Simonnet F."/>
            <person name="Marques-Souza H."/>
            <person name="Tautz D."/>
            <person name="Tomoyasu Y."/>
            <person name="Trauner J."/>
            <person name="Van der Zee M."/>
            <person name="Vervoort M."/>
            <person name="Wittkopp N."/>
            <person name="Wimmer E.A."/>
            <person name="Yang X."/>
            <person name="Jones A.K."/>
            <person name="Sattelle D.B."/>
            <person name="Ebert P.R."/>
            <person name="Nelson D."/>
            <person name="Scott J.G."/>
            <person name="Beeman R.W."/>
            <person name="Muthukrishnan S."/>
            <person name="Kramer K.J."/>
            <person name="Arakane Y."/>
            <person name="Beeman R.W."/>
            <person name="Zhu Q."/>
            <person name="Hogenkamp D."/>
            <person name="Dixit R."/>
            <person name="Oppert B."/>
            <person name="Jiang H."/>
            <person name="Zou Z."/>
            <person name="Marshall J."/>
            <person name="Elpidina E."/>
            <person name="Vinokurov K."/>
            <person name="Oppert C."/>
            <person name="Zou Z."/>
            <person name="Evans J."/>
            <person name="Lu Z."/>
            <person name="Zhao P."/>
            <person name="Sumathipala N."/>
            <person name="Altincicek B."/>
            <person name="Vilcinskas A."/>
            <person name="Williams M."/>
            <person name="Hultmark D."/>
            <person name="Hetru C."/>
            <person name="Jiang H."/>
            <person name="Grimmelikhuijzen C.J."/>
            <person name="Hauser F."/>
            <person name="Cazzamali G."/>
            <person name="Williamson M."/>
            <person name="Park Y."/>
            <person name="Li B."/>
            <person name="Tanaka Y."/>
            <person name="Predel R."/>
            <person name="Neupert S."/>
            <person name="Schachtner J."/>
            <person name="Verleyen P."/>
            <person name="Raible F."/>
            <person name="Bork P."/>
            <person name="Friedrich M."/>
            <person name="Walden K.K."/>
            <person name="Robertson H.M."/>
            <person name="Angeli S."/>
            <person name="Foret S."/>
            <person name="Bucher G."/>
            <person name="Schuetz S."/>
            <person name="Maleszka R."/>
            <person name="Wimmer E.A."/>
            <person name="Beeman R.W."/>
            <person name="Lorenzen M."/>
            <person name="Tomoyasu Y."/>
            <person name="Miller S.C."/>
            <person name="Grossmann D."/>
            <person name="Bucher G."/>
        </authorList>
    </citation>
    <scope>NUCLEOTIDE SEQUENCE [LARGE SCALE GENOMIC DNA]</scope>
    <source>
        <strain evidence="1 2">Georgia GA2</strain>
    </source>
</reference>
<proteinExistence type="predicted"/>
<reference evidence="1 2" key="2">
    <citation type="journal article" date="2010" name="Nucleic Acids Res.">
        <title>BeetleBase in 2010: revisions to provide comprehensive genomic information for Tribolium castaneum.</title>
        <authorList>
            <person name="Kim H.S."/>
            <person name="Murphy T."/>
            <person name="Xia J."/>
            <person name="Caragea D."/>
            <person name="Park Y."/>
            <person name="Beeman R.W."/>
            <person name="Lorenzen M.D."/>
            <person name="Butcher S."/>
            <person name="Manak J.R."/>
            <person name="Brown S.J."/>
        </authorList>
    </citation>
    <scope>GENOME REANNOTATION</scope>
    <source>
        <strain evidence="1 2">Georgia GA2</strain>
    </source>
</reference>
<protein>
    <submittedName>
        <fullName evidence="1">Uncharacterized protein</fullName>
    </submittedName>
</protein>
<name>A0A139WHV2_TRICA</name>
<accession>A0A139WHV2</accession>
<dbReference type="Proteomes" id="UP000007266">
    <property type="component" value="Linkage group 5"/>
</dbReference>